<accession>S4PAD0</accession>
<name>S4PAD0_9NEOP</name>
<reference evidence="1" key="2">
    <citation type="submission" date="2013-05" db="EMBL/GenBank/DDBJ databases">
        <authorList>
            <person name="Carter J.-M."/>
            <person name="Baker S.C."/>
            <person name="Pink R."/>
            <person name="Carter D.R.F."/>
            <person name="Collins A."/>
            <person name="Tomlin J."/>
            <person name="Gibbs M."/>
            <person name="Breuker C.J."/>
        </authorList>
    </citation>
    <scope>NUCLEOTIDE SEQUENCE</scope>
    <source>
        <tissue evidence="1">Ovary</tissue>
    </source>
</reference>
<dbReference type="EMBL" id="GAIX01006442">
    <property type="protein sequence ID" value="JAA86118.1"/>
    <property type="molecule type" value="Transcribed_RNA"/>
</dbReference>
<reference evidence="1" key="1">
    <citation type="journal article" date="2013" name="BMC Genomics">
        <title>Unscrambling butterfly oogenesis.</title>
        <authorList>
            <person name="Carter J.M."/>
            <person name="Baker S.C."/>
            <person name="Pink R."/>
            <person name="Carter D.R."/>
            <person name="Collins A."/>
            <person name="Tomlin J."/>
            <person name="Gibbs M."/>
            <person name="Breuker C.J."/>
        </authorList>
    </citation>
    <scope>NUCLEOTIDE SEQUENCE</scope>
    <source>
        <tissue evidence="1">Ovary</tissue>
    </source>
</reference>
<sequence length="78" mass="9406">MLLWLKLFHLQSGYKQRRSHVKLFKGFEYFSIYPGLLRYKSHYHHTFSKKAATPRLISETKNVWIFSYKNLGCIDFSC</sequence>
<dbReference type="AlphaFoldDB" id="S4PAD0"/>
<evidence type="ECO:0000313" key="1">
    <source>
        <dbReference type="EMBL" id="JAA86118.1"/>
    </source>
</evidence>
<protein>
    <submittedName>
        <fullName evidence="1">Uncharacterized protein</fullName>
    </submittedName>
</protein>
<organism evidence="1">
    <name type="scientific">Pararge aegeria</name>
    <name type="common">speckled wood butterfly</name>
    <dbReference type="NCBI Taxonomy" id="116150"/>
    <lineage>
        <taxon>Eukaryota</taxon>
        <taxon>Metazoa</taxon>
        <taxon>Ecdysozoa</taxon>
        <taxon>Arthropoda</taxon>
        <taxon>Hexapoda</taxon>
        <taxon>Insecta</taxon>
        <taxon>Pterygota</taxon>
        <taxon>Neoptera</taxon>
        <taxon>Endopterygota</taxon>
        <taxon>Lepidoptera</taxon>
        <taxon>Glossata</taxon>
        <taxon>Ditrysia</taxon>
        <taxon>Papilionoidea</taxon>
        <taxon>Nymphalidae</taxon>
        <taxon>Satyrinae</taxon>
        <taxon>Satyrini</taxon>
        <taxon>Parargina</taxon>
        <taxon>Pararge</taxon>
    </lineage>
</organism>
<proteinExistence type="predicted"/>